<dbReference type="EMBL" id="BMIL01000018">
    <property type="protein sequence ID" value="GGC76474.1"/>
    <property type="molecule type" value="Genomic_DNA"/>
</dbReference>
<reference evidence="1" key="2">
    <citation type="submission" date="2020-09" db="EMBL/GenBank/DDBJ databases">
        <authorList>
            <person name="Sun Q."/>
            <person name="Zhou Y."/>
        </authorList>
    </citation>
    <scope>NUCLEOTIDE SEQUENCE</scope>
    <source>
        <strain evidence="1">CGMCC 1.15343</strain>
    </source>
</reference>
<reference evidence="1" key="1">
    <citation type="journal article" date="2014" name="Int. J. Syst. Evol. Microbiol.">
        <title>Complete genome sequence of Corynebacterium casei LMG S-19264T (=DSM 44701T), isolated from a smear-ripened cheese.</title>
        <authorList>
            <consortium name="US DOE Joint Genome Institute (JGI-PGF)"/>
            <person name="Walter F."/>
            <person name="Albersmeier A."/>
            <person name="Kalinowski J."/>
            <person name="Ruckert C."/>
        </authorList>
    </citation>
    <scope>NUCLEOTIDE SEQUENCE</scope>
    <source>
        <strain evidence="1">CGMCC 1.15343</strain>
    </source>
</reference>
<evidence type="ECO:0000313" key="1">
    <source>
        <dbReference type="EMBL" id="GGC76474.1"/>
    </source>
</evidence>
<accession>A0A916ULU8</accession>
<sequence length="62" mass="7206">MFSYADGIRRVPVSILDDVAPDIYQMYKHHDSDMPKVIMGEKTIRKSLLVHADYIEKLRVSI</sequence>
<comment type="caution">
    <text evidence="1">The sequence shown here is derived from an EMBL/GenBank/DDBJ whole genome shotgun (WGS) entry which is preliminary data.</text>
</comment>
<protein>
    <submittedName>
        <fullName evidence="1">Uncharacterized protein</fullName>
    </submittedName>
</protein>
<proteinExistence type="predicted"/>
<dbReference type="AlphaFoldDB" id="A0A916ULU8"/>
<organism evidence="1 2">
    <name type="scientific">Pedobacter quisquiliarum</name>
    <dbReference type="NCBI Taxonomy" id="1834438"/>
    <lineage>
        <taxon>Bacteria</taxon>
        <taxon>Pseudomonadati</taxon>
        <taxon>Bacteroidota</taxon>
        <taxon>Sphingobacteriia</taxon>
        <taxon>Sphingobacteriales</taxon>
        <taxon>Sphingobacteriaceae</taxon>
        <taxon>Pedobacter</taxon>
    </lineage>
</organism>
<gene>
    <name evidence="1" type="ORF">GCM10011387_32830</name>
</gene>
<name>A0A916ULU8_9SPHI</name>
<dbReference type="Proteomes" id="UP000651668">
    <property type="component" value="Unassembled WGS sequence"/>
</dbReference>
<keyword evidence="2" id="KW-1185">Reference proteome</keyword>
<evidence type="ECO:0000313" key="2">
    <source>
        <dbReference type="Proteomes" id="UP000651668"/>
    </source>
</evidence>